<protein>
    <submittedName>
        <fullName evidence="2">NAD(P)-dependent oxidoreductase</fullName>
    </submittedName>
</protein>
<comment type="caution">
    <text evidence="2">The sequence shown here is derived from an EMBL/GenBank/DDBJ whole genome shotgun (WGS) entry which is preliminary data.</text>
</comment>
<gene>
    <name evidence="2" type="ORF">DI544_11035</name>
</gene>
<organism evidence="2 3">
    <name type="scientific">Sphingomonas taxi</name>
    <dbReference type="NCBI Taxonomy" id="1549858"/>
    <lineage>
        <taxon>Bacteria</taxon>
        <taxon>Pseudomonadati</taxon>
        <taxon>Pseudomonadota</taxon>
        <taxon>Alphaproteobacteria</taxon>
        <taxon>Sphingomonadales</taxon>
        <taxon>Sphingomonadaceae</taxon>
        <taxon>Sphingomonas</taxon>
    </lineage>
</organism>
<feature type="domain" description="NAD(P)-binding" evidence="1">
    <location>
        <begin position="7"/>
        <end position="186"/>
    </location>
</feature>
<dbReference type="InterPro" id="IPR016040">
    <property type="entry name" value="NAD(P)-bd_dom"/>
</dbReference>
<accession>A0A2W5QXN5</accession>
<name>A0A2W5QXN5_9SPHN</name>
<dbReference type="PANTHER" id="PTHR47129">
    <property type="entry name" value="QUINONE OXIDOREDUCTASE 2"/>
    <property type="match status" value="1"/>
</dbReference>
<dbReference type="AlphaFoldDB" id="A0A2W5QXN5"/>
<dbReference type="Gene3D" id="3.40.50.720">
    <property type="entry name" value="NAD(P)-binding Rossmann-like Domain"/>
    <property type="match status" value="1"/>
</dbReference>
<dbReference type="InterPro" id="IPR052718">
    <property type="entry name" value="NmrA-type_oxidoreductase"/>
</dbReference>
<dbReference type="SUPFAM" id="SSF51735">
    <property type="entry name" value="NAD(P)-binding Rossmann-fold domains"/>
    <property type="match status" value="1"/>
</dbReference>
<dbReference type="Proteomes" id="UP000249229">
    <property type="component" value="Unassembled WGS sequence"/>
</dbReference>
<evidence type="ECO:0000313" key="3">
    <source>
        <dbReference type="Proteomes" id="UP000249229"/>
    </source>
</evidence>
<dbReference type="EMBL" id="QFQI01000008">
    <property type="protein sequence ID" value="PZQ59653.1"/>
    <property type="molecule type" value="Genomic_DNA"/>
</dbReference>
<reference evidence="2 3" key="1">
    <citation type="submission" date="2017-08" db="EMBL/GenBank/DDBJ databases">
        <title>Infants hospitalized years apart are colonized by the same room-sourced microbial strains.</title>
        <authorList>
            <person name="Brooks B."/>
            <person name="Olm M.R."/>
            <person name="Firek B.A."/>
            <person name="Baker R."/>
            <person name="Thomas B.C."/>
            <person name="Morowitz M.J."/>
            <person name="Banfield J.F."/>
        </authorList>
    </citation>
    <scope>NUCLEOTIDE SEQUENCE [LARGE SCALE GENOMIC DNA]</scope>
    <source>
        <strain evidence="2">S2_005_001_R1_22</strain>
    </source>
</reference>
<dbReference type="Gene3D" id="3.90.25.10">
    <property type="entry name" value="UDP-galactose 4-epimerase, domain 1"/>
    <property type="match status" value="1"/>
</dbReference>
<sequence length="313" mass="32997">MSIVITGASGQFGRLTADGLLRHVAPSDLILVTRHPDSLADYRQLGCDVRFGDYDAPGSLAEALRGGRRMLLVSGTRVGRRVAQHGAAIDAAVAAGVTRIVYTSFIGAGDPQNLSEAVADHRGTEALLRSAGVAWTFLRNAQYADAVTDVMAPMVLAAGAMLSVAGDGRMGFVWRADCAACAVAALLGDEHAGRAYDVTGPDLVSYREVAAMIERHAGQPVRFEQTDEAGLYAMFDALGIPRAPVDGLVVEGNPWNSDDMVSFEAAVRDGRFAVRSDDVERLTGRAPRSLAALFEAKADELAALGALRAVEQA</sequence>
<proteinExistence type="predicted"/>
<evidence type="ECO:0000313" key="2">
    <source>
        <dbReference type="EMBL" id="PZQ59653.1"/>
    </source>
</evidence>
<dbReference type="Pfam" id="PF13460">
    <property type="entry name" value="NAD_binding_10"/>
    <property type="match status" value="1"/>
</dbReference>
<dbReference type="InterPro" id="IPR036291">
    <property type="entry name" value="NAD(P)-bd_dom_sf"/>
</dbReference>
<evidence type="ECO:0000259" key="1">
    <source>
        <dbReference type="Pfam" id="PF13460"/>
    </source>
</evidence>
<dbReference type="PANTHER" id="PTHR47129:SF1">
    <property type="entry name" value="NMRA-LIKE DOMAIN-CONTAINING PROTEIN"/>
    <property type="match status" value="1"/>
</dbReference>